<dbReference type="InterPro" id="IPR012337">
    <property type="entry name" value="RNaseH-like_sf"/>
</dbReference>
<dbReference type="Gene3D" id="3.40.50.1240">
    <property type="entry name" value="Phosphoglycerate mutase-like"/>
    <property type="match status" value="1"/>
</dbReference>
<dbReference type="AlphaFoldDB" id="A0A1Q5PNP9"/>
<dbReference type="PANTHER" id="PTHR46387">
    <property type="entry name" value="POLYNUCLEOTIDYL TRANSFERASE, RIBONUCLEASE H-LIKE SUPERFAMILY PROTEIN"/>
    <property type="match status" value="1"/>
</dbReference>
<dbReference type="PROSITE" id="PS50879">
    <property type="entry name" value="RNASE_H_1"/>
    <property type="match status" value="1"/>
</dbReference>
<dbReference type="InterPro" id="IPR036397">
    <property type="entry name" value="RNaseH_sf"/>
</dbReference>
<dbReference type="Gene3D" id="3.30.420.10">
    <property type="entry name" value="Ribonuclease H-like superfamily/Ribonuclease H"/>
    <property type="match status" value="1"/>
</dbReference>
<dbReference type="InterPro" id="IPR002156">
    <property type="entry name" value="RNaseH_domain"/>
</dbReference>
<dbReference type="GO" id="GO:0004523">
    <property type="term" value="F:RNA-DNA hybrid ribonuclease activity"/>
    <property type="evidence" value="ECO:0007669"/>
    <property type="project" value="InterPro"/>
</dbReference>
<dbReference type="SUPFAM" id="SSF53098">
    <property type="entry name" value="Ribonuclease H-like"/>
    <property type="match status" value="1"/>
</dbReference>
<dbReference type="CDD" id="cd09279">
    <property type="entry name" value="RNase_HI_like"/>
    <property type="match status" value="1"/>
</dbReference>
<feature type="region of interest" description="Disordered" evidence="3">
    <location>
        <begin position="200"/>
        <end position="223"/>
    </location>
</feature>
<feature type="active site" description="Tele-phosphohistidine intermediate" evidence="1">
    <location>
        <position position="238"/>
    </location>
</feature>
<dbReference type="CDD" id="cd07067">
    <property type="entry name" value="HP_PGM_like"/>
    <property type="match status" value="1"/>
</dbReference>
<keyword evidence="6" id="KW-1185">Reference proteome</keyword>
<evidence type="ECO:0000313" key="6">
    <source>
        <dbReference type="Proteomes" id="UP000186465"/>
    </source>
</evidence>
<dbReference type="InterPro" id="IPR029033">
    <property type="entry name" value="His_PPase_superfam"/>
</dbReference>
<dbReference type="InterPro" id="IPR013078">
    <property type="entry name" value="His_Pase_superF_clade-1"/>
</dbReference>
<evidence type="ECO:0000313" key="5">
    <source>
        <dbReference type="EMBL" id="OKL49204.1"/>
    </source>
</evidence>
<sequence>MRRLVINTDGGSRGNPGIAGYGLVIVDADTEEEILTRSVFIAEATNNVAEYSALVDALMQVAALTKEWGEAAQVMVRADSKLVVEQMTGNWKIKDSSLQRLAIAAQRAYPARLVTYKWVPRAENKHADALANEAMDRGFNPDDPADADKVQAAAEAAKDQAAQARKLTATSEKALSSLNANENATQVALDGEIFANLDETQKSEEQSAPIKEDQNTMAAQSSTLTETATDTYLVLVRHGATKYTEAGLLCGGYDEIDPPLSEAGLHQISGAAALTKKLGKTVYSWIPEPTTLYASPVKRAAQLGELLGENLALPVQTDERLREINVGEGLGKSITELFATHPDLPKRWMRFEKDIWPGLESLGSMIERLGSFTENVWKRHEGETVVVACHEIVTRVIAAYALHWPGPVIAGLEIPLASTTILRRHADGKVTLVAAALDPELGR</sequence>
<dbReference type="Pfam" id="PF13456">
    <property type="entry name" value="RVT_3"/>
    <property type="match status" value="1"/>
</dbReference>
<reference evidence="6" key="1">
    <citation type="submission" date="2016-11" db="EMBL/GenBank/DDBJ databases">
        <title>Actinomyces gypaetusis sp. nov. isolated from Gypaetus barbatus in Qinghai Tibet Plateau China.</title>
        <authorList>
            <person name="Meng X."/>
        </authorList>
    </citation>
    <scope>NUCLEOTIDE SEQUENCE [LARGE SCALE GENOMIC DNA]</scope>
    <source>
        <strain evidence="6">DSM 15383</strain>
    </source>
</reference>
<feature type="region of interest" description="Disordered" evidence="3">
    <location>
        <begin position="135"/>
        <end position="157"/>
    </location>
</feature>
<dbReference type="STRING" id="156892.BM477_04210"/>
<dbReference type="SUPFAM" id="SSF53254">
    <property type="entry name" value="Phosphoglycerate mutase-like"/>
    <property type="match status" value="1"/>
</dbReference>
<dbReference type="GO" id="GO:0003676">
    <property type="term" value="F:nucleic acid binding"/>
    <property type="evidence" value="ECO:0007669"/>
    <property type="project" value="InterPro"/>
</dbReference>
<dbReference type="EMBL" id="MPDM01000004">
    <property type="protein sequence ID" value="OKL49204.1"/>
    <property type="molecule type" value="Genomic_DNA"/>
</dbReference>
<proteinExistence type="predicted"/>
<protein>
    <recommendedName>
        <fullName evidence="4">RNase H type-1 domain-containing protein</fullName>
    </recommendedName>
</protein>
<name>A0A1Q5PNP9_9ACTO</name>
<dbReference type="Proteomes" id="UP000186465">
    <property type="component" value="Unassembled WGS sequence"/>
</dbReference>
<dbReference type="RefSeq" id="WP_075361443.1">
    <property type="nucleotide sequence ID" value="NZ_MPDM01000004.1"/>
</dbReference>
<organism evidence="5 6">
    <name type="scientific">Boudabousia marimammalium</name>
    <dbReference type="NCBI Taxonomy" id="156892"/>
    <lineage>
        <taxon>Bacteria</taxon>
        <taxon>Bacillati</taxon>
        <taxon>Actinomycetota</taxon>
        <taxon>Actinomycetes</taxon>
        <taxon>Actinomycetales</taxon>
        <taxon>Actinomycetaceae</taxon>
        <taxon>Boudabousia</taxon>
    </lineage>
</organism>
<evidence type="ECO:0000256" key="2">
    <source>
        <dbReference type="PIRSR" id="PIRSR613078-2"/>
    </source>
</evidence>
<evidence type="ECO:0000256" key="3">
    <source>
        <dbReference type="SAM" id="MobiDB-lite"/>
    </source>
</evidence>
<evidence type="ECO:0000259" key="4">
    <source>
        <dbReference type="PROSITE" id="PS50879"/>
    </source>
</evidence>
<dbReference type="OrthoDB" id="4697614at2"/>
<comment type="caution">
    <text evidence="5">The sequence shown here is derived from an EMBL/GenBank/DDBJ whole genome shotgun (WGS) entry which is preliminary data.</text>
</comment>
<accession>A0A1Q5PNP9</accession>
<dbReference type="PANTHER" id="PTHR46387:SF2">
    <property type="entry name" value="RIBONUCLEASE HI"/>
    <property type="match status" value="1"/>
</dbReference>
<feature type="compositionally biased region" description="Basic and acidic residues" evidence="3">
    <location>
        <begin position="200"/>
        <end position="214"/>
    </location>
</feature>
<feature type="active site" description="Proton donor/acceptor" evidence="1">
    <location>
        <position position="323"/>
    </location>
</feature>
<feature type="binding site" evidence="2">
    <location>
        <position position="299"/>
    </location>
    <ligand>
        <name>substrate</name>
    </ligand>
</feature>
<feature type="domain" description="RNase H type-1" evidence="4">
    <location>
        <begin position="1"/>
        <end position="136"/>
    </location>
</feature>
<dbReference type="SMART" id="SM00855">
    <property type="entry name" value="PGAM"/>
    <property type="match status" value="1"/>
</dbReference>
<dbReference type="Pfam" id="PF00300">
    <property type="entry name" value="His_Phos_1"/>
    <property type="match status" value="1"/>
</dbReference>
<evidence type="ECO:0000256" key="1">
    <source>
        <dbReference type="PIRSR" id="PIRSR613078-1"/>
    </source>
</evidence>
<gene>
    <name evidence="5" type="ORF">BM477_04210</name>
</gene>